<evidence type="ECO:0000259" key="4">
    <source>
        <dbReference type="PROSITE" id="PS52004"/>
    </source>
</evidence>
<sequence>ALEDYNRIWGVINISAINQSGRSVTPITRPSQTAQEKLLRSIYLTHVDPSVVQYVEAHGTGTPAGDPTEAESLGSIIGNNRSPKMPVLKIGSVKGNVEMLFQQFVPISLLELTESECEDFSRPEIAQPLLFTLQVALTSLLKHWGIKPVAAVGHSVGEVAAAHCGGFLSLEDAVRVIYHRSRLQAKVTGGKMLVVGNIPVQEISEALGPYSGKVCIAAFNSPSSCTLSGDAVSVSALQKELAQLFSKRDIFLRVLHVPAAYHSHMMDPIVKEMMEHLQYLEKQKPEIEVISTLTGKVASADDFTTGKFWARHARDPVAFTQAIVTSAKEKENVVFVEIGPERALQRYITETLGKQTRVLSSLQTDKEYQTLLSLCEQ</sequence>
<dbReference type="Ensembl" id="ENSCSRT00000014750.1">
    <property type="protein sequence ID" value="ENSCSRP00000014154.1"/>
    <property type="gene ID" value="ENSCSRG00000010778.1"/>
</dbReference>
<name>A0A8C3SL45_CHESE</name>
<dbReference type="GO" id="GO:0004314">
    <property type="term" value="F:[acyl-carrier-protein] S-malonyltransferase activity"/>
    <property type="evidence" value="ECO:0007669"/>
    <property type="project" value="UniProtKB-EC"/>
</dbReference>
<proteinExistence type="predicted"/>
<protein>
    <recommendedName>
        <fullName evidence="4">Ketosynthase family 3 (KS3) domain-containing protein</fullName>
    </recommendedName>
</protein>
<evidence type="ECO:0000313" key="5">
    <source>
        <dbReference type="Ensembl" id="ENSCSRP00000014154.1"/>
    </source>
</evidence>
<evidence type="ECO:0000256" key="3">
    <source>
        <dbReference type="ARBA" id="ARBA00048404"/>
    </source>
</evidence>
<reference evidence="5" key="2">
    <citation type="submission" date="2025-09" db="UniProtKB">
        <authorList>
            <consortium name="Ensembl"/>
        </authorList>
    </citation>
    <scope>IDENTIFICATION</scope>
</reference>
<reference evidence="5" key="1">
    <citation type="submission" date="2025-08" db="UniProtKB">
        <authorList>
            <consortium name="Ensembl"/>
        </authorList>
    </citation>
    <scope>IDENTIFICATION</scope>
</reference>
<dbReference type="InterPro" id="IPR014043">
    <property type="entry name" value="Acyl_transferase_dom"/>
</dbReference>
<feature type="domain" description="Ketosynthase family 3 (KS3)" evidence="4">
    <location>
        <begin position="1"/>
        <end position="162"/>
    </location>
</feature>
<dbReference type="PANTHER" id="PTHR45681">
    <property type="entry name" value="POLYKETIDE SYNTHASE 44-RELATED"/>
    <property type="match status" value="1"/>
</dbReference>
<dbReference type="Pfam" id="PF00698">
    <property type="entry name" value="Acyl_transf_1"/>
    <property type="match status" value="1"/>
</dbReference>
<dbReference type="SMART" id="SM00825">
    <property type="entry name" value="PKS_KS"/>
    <property type="match status" value="1"/>
</dbReference>
<dbReference type="SUPFAM" id="SSF55048">
    <property type="entry name" value="Probable ACP-binding domain of malonyl-CoA ACP transacylase"/>
    <property type="match status" value="1"/>
</dbReference>
<dbReference type="SUPFAM" id="SSF52151">
    <property type="entry name" value="FabD/lysophospholipase-like"/>
    <property type="match status" value="1"/>
</dbReference>
<dbReference type="PANTHER" id="PTHR45681:SF8">
    <property type="entry name" value="CARRIER DOMAIN-CONTAINING PROTEIN"/>
    <property type="match status" value="1"/>
</dbReference>
<dbReference type="SMART" id="SM00827">
    <property type="entry name" value="PKS_AT"/>
    <property type="match status" value="1"/>
</dbReference>
<dbReference type="Proteomes" id="UP000694403">
    <property type="component" value="Unplaced"/>
</dbReference>
<dbReference type="UniPathway" id="UPA00094"/>
<dbReference type="PROSITE" id="PS52004">
    <property type="entry name" value="KS3_2"/>
    <property type="match status" value="1"/>
</dbReference>
<comment type="catalytic activity">
    <reaction evidence="3">
        <text>holo-[ACP] + malonyl-CoA = malonyl-[ACP] + CoA</text>
        <dbReference type="Rhea" id="RHEA:41792"/>
        <dbReference type="Rhea" id="RHEA-COMP:9623"/>
        <dbReference type="Rhea" id="RHEA-COMP:9685"/>
        <dbReference type="ChEBI" id="CHEBI:57287"/>
        <dbReference type="ChEBI" id="CHEBI:57384"/>
        <dbReference type="ChEBI" id="CHEBI:64479"/>
        <dbReference type="ChEBI" id="CHEBI:78449"/>
        <dbReference type="EC" id="2.3.1.39"/>
    </reaction>
    <physiologicalReaction direction="left-to-right" evidence="3">
        <dbReference type="Rhea" id="RHEA:41793"/>
    </physiologicalReaction>
</comment>
<evidence type="ECO:0000313" key="6">
    <source>
        <dbReference type="Proteomes" id="UP000694403"/>
    </source>
</evidence>
<dbReference type="InterPro" id="IPR050444">
    <property type="entry name" value="Polyketide_Synthase"/>
</dbReference>
<dbReference type="Gene3D" id="3.40.47.10">
    <property type="match status" value="1"/>
</dbReference>
<dbReference type="SUPFAM" id="SSF53901">
    <property type="entry name" value="Thiolase-like"/>
    <property type="match status" value="1"/>
</dbReference>
<keyword evidence="6" id="KW-1185">Reference proteome</keyword>
<dbReference type="InterPro" id="IPR016036">
    <property type="entry name" value="Malonyl_transacylase_ACP-bd"/>
</dbReference>
<dbReference type="InterPro" id="IPR016039">
    <property type="entry name" value="Thiolase-like"/>
</dbReference>
<dbReference type="InterPro" id="IPR016035">
    <property type="entry name" value="Acyl_Trfase/lysoPLipase"/>
</dbReference>
<dbReference type="GO" id="GO:0006633">
    <property type="term" value="P:fatty acid biosynthetic process"/>
    <property type="evidence" value="ECO:0007669"/>
    <property type="project" value="UniProtKB-UniPathway"/>
</dbReference>
<dbReference type="Gene3D" id="3.40.366.10">
    <property type="entry name" value="Malonyl-Coenzyme A Acyl Carrier Protein, domain 2"/>
    <property type="match status" value="1"/>
</dbReference>
<comment type="pathway">
    <text evidence="1">Lipid metabolism; fatty acid biosynthesis.</text>
</comment>
<dbReference type="InterPro" id="IPR020841">
    <property type="entry name" value="PKS_Beta-ketoAc_synthase_dom"/>
</dbReference>
<organism evidence="5 6">
    <name type="scientific">Chelydra serpentina</name>
    <name type="common">Snapping turtle</name>
    <name type="synonym">Testudo serpentina</name>
    <dbReference type="NCBI Taxonomy" id="8475"/>
    <lineage>
        <taxon>Eukaryota</taxon>
        <taxon>Metazoa</taxon>
        <taxon>Chordata</taxon>
        <taxon>Craniata</taxon>
        <taxon>Vertebrata</taxon>
        <taxon>Euteleostomi</taxon>
        <taxon>Archelosauria</taxon>
        <taxon>Testudinata</taxon>
        <taxon>Testudines</taxon>
        <taxon>Cryptodira</taxon>
        <taxon>Durocryptodira</taxon>
        <taxon>Americhelydia</taxon>
        <taxon>Chelydroidea</taxon>
        <taxon>Chelydridae</taxon>
        <taxon>Chelydra</taxon>
    </lineage>
</organism>
<evidence type="ECO:0000256" key="2">
    <source>
        <dbReference type="ARBA" id="ARBA00022679"/>
    </source>
</evidence>
<dbReference type="InterPro" id="IPR001227">
    <property type="entry name" value="Ac_transferase_dom_sf"/>
</dbReference>
<dbReference type="InterPro" id="IPR014031">
    <property type="entry name" value="Ketoacyl_synth_C"/>
</dbReference>
<dbReference type="Pfam" id="PF02801">
    <property type="entry name" value="Ketoacyl-synt_C"/>
    <property type="match status" value="1"/>
</dbReference>
<keyword evidence="2" id="KW-0808">Transferase</keyword>
<dbReference type="AlphaFoldDB" id="A0A8C3SL45"/>
<evidence type="ECO:0000256" key="1">
    <source>
        <dbReference type="ARBA" id="ARBA00005194"/>
    </source>
</evidence>
<accession>A0A8C3SL45</accession>